<feature type="transmembrane region" description="Helical" evidence="1">
    <location>
        <begin position="6"/>
        <end position="21"/>
    </location>
</feature>
<proteinExistence type="predicted"/>
<evidence type="ECO:0000313" key="3">
    <source>
        <dbReference type="Proteomes" id="UP000197019"/>
    </source>
</evidence>
<name>A0A1Z4BW44_9GAMM</name>
<dbReference type="OrthoDB" id="7559170at2"/>
<accession>A0A1Z4BW44</accession>
<dbReference type="InterPro" id="IPR011990">
    <property type="entry name" value="TPR-like_helical_dom_sf"/>
</dbReference>
<evidence type="ECO:0000256" key="1">
    <source>
        <dbReference type="SAM" id="Phobius"/>
    </source>
</evidence>
<keyword evidence="3" id="KW-1185">Reference proteome</keyword>
<dbReference type="InterPro" id="IPR014562">
    <property type="entry name" value="UCP030959_TPR_rpt-cont"/>
</dbReference>
<dbReference type="PIRSF" id="PIRSF030959">
    <property type="entry name" value="UCP030959"/>
    <property type="match status" value="1"/>
</dbReference>
<evidence type="ECO:0008006" key="4">
    <source>
        <dbReference type="Google" id="ProtNLM"/>
    </source>
</evidence>
<dbReference type="EMBL" id="CP022129">
    <property type="protein sequence ID" value="ASF45439.1"/>
    <property type="molecule type" value="Genomic_DNA"/>
</dbReference>
<dbReference type="Proteomes" id="UP000197019">
    <property type="component" value="Chromosome"/>
</dbReference>
<feature type="transmembrane region" description="Helical" evidence="1">
    <location>
        <begin position="28"/>
        <end position="50"/>
    </location>
</feature>
<keyword evidence="1" id="KW-0812">Transmembrane</keyword>
<dbReference type="SUPFAM" id="SSF48452">
    <property type="entry name" value="TPR-like"/>
    <property type="match status" value="1"/>
</dbReference>
<sequence length="250" mass="27675">MSILGIGIHVIIAIFFAIHALRSGQQLFWLFILFSFPLLGSLVYFIVIYLPDSRIESGAKKAVAVAAKVLDPTRELREARAEFEYSGTVKNRTRFAAALLEAGRAEEAAEHYEACLKGPFATDPVIRFGAARCFVECGQYAPAIVHLTAIRADDPAFRAEQLAILLGRAYAGLDDNTAAQTEFALAAEQFGSFESLVQYAIWALRSGDLDTATRLKVAIDESMVRWNRHTRELNKPLLKQLYDAYAAAKK</sequence>
<dbReference type="KEGG" id="mpsy:CEK71_04810"/>
<keyword evidence="1" id="KW-0472">Membrane</keyword>
<reference evidence="2 3" key="1">
    <citation type="submission" date="2017-06" db="EMBL/GenBank/DDBJ databases">
        <title>Genome Sequencing of the methanotroph Methylovulum psychrotolerants str. HV10-M2 isolated from a high-altitude environment.</title>
        <authorList>
            <person name="Mateos-Rivera A."/>
        </authorList>
    </citation>
    <scope>NUCLEOTIDE SEQUENCE [LARGE SCALE GENOMIC DNA]</scope>
    <source>
        <strain evidence="2 3">HV10_M2</strain>
    </source>
</reference>
<organism evidence="2 3">
    <name type="scientific">Methylovulum psychrotolerans</name>
    <dbReference type="NCBI Taxonomy" id="1704499"/>
    <lineage>
        <taxon>Bacteria</taxon>
        <taxon>Pseudomonadati</taxon>
        <taxon>Pseudomonadota</taxon>
        <taxon>Gammaproteobacteria</taxon>
        <taxon>Methylococcales</taxon>
        <taxon>Methylococcaceae</taxon>
        <taxon>Methylovulum</taxon>
    </lineage>
</organism>
<dbReference type="RefSeq" id="WP_088618321.1">
    <property type="nucleotide sequence ID" value="NZ_CP022129.1"/>
</dbReference>
<dbReference type="Pfam" id="PF14559">
    <property type="entry name" value="TPR_19"/>
    <property type="match status" value="1"/>
</dbReference>
<evidence type="ECO:0000313" key="2">
    <source>
        <dbReference type="EMBL" id="ASF45439.1"/>
    </source>
</evidence>
<protein>
    <recommendedName>
        <fullName evidence="4">Tetratricopeptide repeat protein</fullName>
    </recommendedName>
</protein>
<gene>
    <name evidence="2" type="ORF">CEK71_04810</name>
</gene>
<dbReference type="Gene3D" id="1.25.40.10">
    <property type="entry name" value="Tetratricopeptide repeat domain"/>
    <property type="match status" value="1"/>
</dbReference>
<keyword evidence="1" id="KW-1133">Transmembrane helix</keyword>
<dbReference type="AlphaFoldDB" id="A0A1Z4BW44"/>